<dbReference type="NCBIfam" id="TIGR00464">
    <property type="entry name" value="gltX_bact"/>
    <property type="match status" value="1"/>
</dbReference>
<dbReference type="GO" id="GO:0004818">
    <property type="term" value="F:glutamate-tRNA ligase activity"/>
    <property type="evidence" value="ECO:0007669"/>
    <property type="project" value="UniProtKB-UniRule"/>
</dbReference>
<dbReference type="InterPro" id="IPR045462">
    <property type="entry name" value="aa-tRNA-synth_I_cd-bd"/>
</dbReference>
<keyword evidence="2 7" id="KW-0436">Ligase</keyword>
<dbReference type="Pfam" id="PF19269">
    <property type="entry name" value="Anticodon_2"/>
    <property type="match status" value="1"/>
</dbReference>
<keyword evidence="6 7" id="KW-0030">Aminoacyl-tRNA synthetase</keyword>
<evidence type="ECO:0000313" key="11">
    <source>
        <dbReference type="Proteomes" id="UP000034231"/>
    </source>
</evidence>
<dbReference type="InterPro" id="IPR008925">
    <property type="entry name" value="aa_tRNA-synth_I_cd-bd_sf"/>
</dbReference>
<dbReference type="PATRIC" id="fig|1618488.3.peg.862"/>
<dbReference type="InterPro" id="IPR000924">
    <property type="entry name" value="Glu/Gln-tRNA-synth"/>
</dbReference>
<protein>
    <recommendedName>
        <fullName evidence="7">Glutamate--tRNA ligase</fullName>
        <ecNumber evidence="7">6.1.1.17</ecNumber>
    </recommendedName>
    <alternativeName>
        <fullName evidence="7">Glutamyl-tRNA synthetase</fullName>
        <shortName evidence="7">GluRS</shortName>
    </alternativeName>
</protein>
<dbReference type="GO" id="GO:0000049">
    <property type="term" value="F:tRNA binding"/>
    <property type="evidence" value="ECO:0007669"/>
    <property type="project" value="InterPro"/>
</dbReference>
<organism evidence="10 11">
    <name type="scientific">Candidatus Shapirobacteria bacterium GW2011_GWE1_38_10</name>
    <dbReference type="NCBI Taxonomy" id="1618488"/>
    <lineage>
        <taxon>Bacteria</taxon>
        <taxon>Candidatus Shapironibacteriota</taxon>
    </lineage>
</organism>
<comment type="subunit">
    <text evidence="7">Monomer.</text>
</comment>
<name>A0A0G0L8Y0_9BACT</name>
<dbReference type="SUPFAM" id="SSF48163">
    <property type="entry name" value="An anticodon-binding domain of class I aminoacyl-tRNA synthetases"/>
    <property type="match status" value="1"/>
</dbReference>
<sequence>MSDTNIVRTRMAPSPTGELHIGGLRTLLYDYALARQNHGQFILRLEDTDQKRHVEGAESRIFQVIKDYGLSWDEGPDIGGPYGPYVQTKRLNIYQKYIKELLDQDLAYYCFCSEQRLTEMREVQKAAHKVPKYDRHCLKLSSKEIKQKIENGEKYVIRLKMPDNENIVFKDLIRGEIKFNTNELDDQVLIKSDGIPTYHFAVVVDDHLMKITHIFRGEEWISSTPKQILLYKYFKWEVPNFAHLTVLLDPSGHGKMSKRHGSTHARAFLDDGYLPEAMLNFLMLLGWNPGTDKELFTLDEFIKEFNLEHLHKKSPIFDRKKLDYFNGLYIRQKSDEELFPYFKKFLPQASDEQIKILIPVLKERLIKFSDLSEQVKFLFEDVDYDKDLLLKKGTSSELAAEMLNKTKELLSDFTNLSSRILNLISENSWNTGEFFMVFRVAICGSSFTPPLVECLPALGQEGTIRKLDLALTKLK</sequence>
<dbReference type="GO" id="GO:0006424">
    <property type="term" value="P:glutamyl-tRNA aminoacylation"/>
    <property type="evidence" value="ECO:0007669"/>
    <property type="project" value="UniProtKB-UniRule"/>
</dbReference>
<comment type="catalytic activity">
    <reaction evidence="7">
        <text>tRNA(Glu) + L-glutamate + ATP = L-glutamyl-tRNA(Glu) + AMP + diphosphate</text>
        <dbReference type="Rhea" id="RHEA:23540"/>
        <dbReference type="Rhea" id="RHEA-COMP:9663"/>
        <dbReference type="Rhea" id="RHEA-COMP:9680"/>
        <dbReference type="ChEBI" id="CHEBI:29985"/>
        <dbReference type="ChEBI" id="CHEBI:30616"/>
        <dbReference type="ChEBI" id="CHEBI:33019"/>
        <dbReference type="ChEBI" id="CHEBI:78442"/>
        <dbReference type="ChEBI" id="CHEBI:78520"/>
        <dbReference type="ChEBI" id="CHEBI:456215"/>
        <dbReference type="EC" id="6.1.1.17"/>
    </reaction>
</comment>
<dbReference type="InterPro" id="IPR020751">
    <property type="entry name" value="aa-tRNA-synth_I_codon-bd_sub2"/>
</dbReference>
<evidence type="ECO:0000256" key="6">
    <source>
        <dbReference type="ARBA" id="ARBA00023146"/>
    </source>
</evidence>
<dbReference type="Pfam" id="PF00749">
    <property type="entry name" value="tRNA-synt_1c"/>
    <property type="match status" value="1"/>
</dbReference>
<feature type="short sequence motif" description="'KMSKS' region" evidence="7">
    <location>
        <begin position="255"/>
        <end position="259"/>
    </location>
</feature>
<dbReference type="Proteomes" id="UP000034231">
    <property type="component" value="Unassembled WGS sequence"/>
</dbReference>
<feature type="domain" description="Glutamyl/glutaminyl-tRNA synthetase class Ib catalytic" evidence="8">
    <location>
        <begin position="7"/>
        <end position="323"/>
    </location>
</feature>
<dbReference type="PROSITE" id="PS00178">
    <property type="entry name" value="AA_TRNA_LIGASE_I"/>
    <property type="match status" value="1"/>
</dbReference>
<dbReference type="PANTHER" id="PTHR43311">
    <property type="entry name" value="GLUTAMATE--TRNA LIGASE"/>
    <property type="match status" value="1"/>
</dbReference>
<gene>
    <name evidence="7" type="primary">gltX</name>
    <name evidence="10" type="ORF">US68_C0019G0005</name>
</gene>
<dbReference type="SUPFAM" id="SSF52374">
    <property type="entry name" value="Nucleotidylyl transferase"/>
    <property type="match status" value="1"/>
</dbReference>
<accession>A0A0G0L8Y0</accession>
<evidence type="ECO:0000256" key="2">
    <source>
        <dbReference type="ARBA" id="ARBA00022598"/>
    </source>
</evidence>
<evidence type="ECO:0000256" key="1">
    <source>
        <dbReference type="ARBA" id="ARBA00007894"/>
    </source>
</evidence>
<evidence type="ECO:0000256" key="3">
    <source>
        <dbReference type="ARBA" id="ARBA00022741"/>
    </source>
</evidence>
<dbReference type="InterPro" id="IPR004527">
    <property type="entry name" value="Glu-tRNA-ligase_bac/mito"/>
</dbReference>
<comment type="caution">
    <text evidence="10">The sequence shown here is derived from an EMBL/GenBank/DDBJ whole genome shotgun (WGS) entry which is preliminary data.</text>
</comment>
<comment type="similarity">
    <text evidence="1 7">Belongs to the class-I aminoacyl-tRNA synthetase family. Glutamate--tRNA ligase type 1 subfamily.</text>
</comment>
<dbReference type="AlphaFoldDB" id="A0A0G0L8Y0"/>
<dbReference type="Gene3D" id="1.10.10.350">
    <property type="match status" value="1"/>
</dbReference>
<keyword evidence="3 7" id="KW-0547">Nucleotide-binding</keyword>
<feature type="binding site" evidence="7">
    <location>
        <position position="258"/>
    </location>
    <ligand>
        <name>ATP</name>
        <dbReference type="ChEBI" id="CHEBI:30616"/>
    </ligand>
</feature>
<dbReference type="GO" id="GO:0005524">
    <property type="term" value="F:ATP binding"/>
    <property type="evidence" value="ECO:0007669"/>
    <property type="project" value="UniProtKB-UniRule"/>
</dbReference>
<evidence type="ECO:0000313" key="10">
    <source>
        <dbReference type="EMBL" id="KKQ49086.1"/>
    </source>
</evidence>
<keyword evidence="7" id="KW-0963">Cytoplasm</keyword>
<dbReference type="GO" id="GO:0005829">
    <property type="term" value="C:cytosol"/>
    <property type="evidence" value="ECO:0007669"/>
    <property type="project" value="TreeGrafter"/>
</dbReference>
<dbReference type="EC" id="6.1.1.17" evidence="7"/>
<dbReference type="InterPro" id="IPR033910">
    <property type="entry name" value="GluRS_core"/>
</dbReference>
<keyword evidence="5 7" id="KW-0648">Protein biosynthesis</keyword>
<dbReference type="InterPro" id="IPR049940">
    <property type="entry name" value="GluQ/Sye"/>
</dbReference>
<comment type="subcellular location">
    <subcellularLocation>
        <location evidence="7">Cytoplasm</location>
    </subcellularLocation>
</comment>
<feature type="domain" description="Aminoacyl-tRNA synthetase class I anticodon-binding" evidence="9">
    <location>
        <begin position="339"/>
        <end position="470"/>
    </location>
</feature>
<dbReference type="InterPro" id="IPR001412">
    <property type="entry name" value="aa-tRNA-synth_I_CS"/>
</dbReference>
<dbReference type="PANTHER" id="PTHR43311:SF2">
    <property type="entry name" value="GLUTAMATE--TRNA LIGASE, MITOCHONDRIAL-RELATED"/>
    <property type="match status" value="1"/>
</dbReference>
<dbReference type="InterPro" id="IPR020058">
    <property type="entry name" value="Glu/Gln-tRNA-synth_Ib_cat-dom"/>
</dbReference>
<dbReference type="InterPro" id="IPR014729">
    <property type="entry name" value="Rossmann-like_a/b/a_fold"/>
</dbReference>
<reference evidence="10 11" key="1">
    <citation type="journal article" date="2015" name="Nature">
        <title>rRNA introns, odd ribosomes, and small enigmatic genomes across a large radiation of phyla.</title>
        <authorList>
            <person name="Brown C.T."/>
            <person name="Hug L.A."/>
            <person name="Thomas B.C."/>
            <person name="Sharon I."/>
            <person name="Castelle C.J."/>
            <person name="Singh A."/>
            <person name="Wilkins M.J."/>
            <person name="Williams K.H."/>
            <person name="Banfield J.F."/>
        </authorList>
    </citation>
    <scope>NUCLEOTIDE SEQUENCE [LARGE SCALE GENOMIC DNA]</scope>
</reference>
<keyword evidence="4 7" id="KW-0067">ATP-binding</keyword>
<dbReference type="PRINTS" id="PR00987">
    <property type="entry name" value="TRNASYNTHGLU"/>
</dbReference>
<evidence type="ECO:0000256" key="5">
    <source>
        <dbReference type="ARBA" id="ARBA00022917"/>
    </source>
</evidence>
<dbReference type="FunFam" id="3.40.50.620:FF:000045">
    <property type="entry name" value="Glutamate--tRNA ligase, mitochondrial"/>
    <property type="match status" value="1"/>
</dbReference>
<dbReference type="GO" id="GO:0008270">
    <property type="term" value="F:zinc ion binding"/>
    <property type="evidence" value="ECO:0007669"/>
    <property type="project" value="InterPro"/>
</dbReference>
<dbReference type="EMBL" id="LBTX01000019">
    <property type="protein sequence ID" value="KKQ49086.1"/>
    <property type="molecule type" value="Genomic_DNA"/>
</dbReference>
<evidence type="ECO:0000256" key="7">
    <source>
        <dbReference type="HAMAP-Rule" id="MF_00022"/>
    </source>
</evidence>
<evidence type="ECO:0000259" key="8">
    <source>
        <dbReference type="Pfam" id="PF00749"/>
    </source>
</evidence>
<evidence type="ECO:0000256" key="4">
    <source>
        <dbReference type="ARBA" id="ARBA00022840"/>
    </source>
</evidence>
<dbReference type="Gene3D" id="3.40.50.620">
    <property type="entry name" value="HUPs"/>
    <property type="match status" value="1"/>
</dbReference>
<dbReference type="HAMAP" id="MF_00022">
    <property type="entry name" value="Glu_tRNA_synth_type1"/>
    <property type="match status" value="1"/>
</dbReference>
<comment type="function">
    <text evidence="7">Catalyzes the attachment of glutamate to tRNA(Glu) in a two-step reaction: glutamate is first activated by ATP to form Glu-AMP and then transferred to the acceptor end of tRNA(Glu).</text>
</comment>
<evidence type="ECO:0000259" key="9">
    <source>
        <dbReference type="Pfam" id="PF19269"/>
    </source>
</evidence>
<dbReference type="CDD" id="cd00808">
    <property type="entry name" value="GluRS_core"/>
    <property type="match status" value="1"/>
</dbReference>
<feature type="short sequence motif" description="'HIGH' region" evidence="7">
    <location>
        <begin position="13"/>
        <end position="23"/>
    </location>
</feature>
<comment type="caution">
    <text evidence="7">Lacks conserved residue(s) required for the propagation of feature annotation.</text>
</comment>
<proteinExistence type="inferred from homology"/>